<evidence type="ECO:0000313" key="2">
    <source>
        <dbReference type="EMBL" id="MBK1815640.1"/>
    </source>
</evidence>
<keyword evidence="1" id="KW-0732">Signal</keyword>
<keyword evidence="3" id="KW-1185">Reference proteome</keyword>
<proteinExistence type="predicted"/>
<dbReference type="RefSeq" id="WP_200350599.1">
    <property type="nucleotide sequence ID" value="NZ_BAABHZ010000008.1"/>
</dbReference>
<dbReference type="Proteomes" id="UP000600139">
    <property type="component" value="Unassembled WGS sequence"/>
</dbReference>
<accession>A0A934R545</accession>
<evidence type="ECO:0000313" key="3">
    <source>
        <dbReference type="Proteomes" id="UP000600139"/>
    </source>
</evidence>
<feature type="signal peptide" evidence="1">
    <location>
        <begin position="1"/>
        <end position="21"/>
    </location>
</feature>
<feature type="chain" id="PRO_5037658369" evidence="1">
    <location>
        <begin position="22"/>
        <end position="200"/>
    </location>
</feature>
<dbReference type="EMBL" id="JAENIK010000009">
    <property type="protein sequence ID" value="MBK1815640.1"/>
    <property type="molecule type" value="Genomic_DNA"/>
</dbReference>
<dbReference type="AlphaFoldDB" id="A0A934R545"/>
<organism evidence="2 3">
    <name type="scientific">Luteolibacter yonseiensis</name>
    <dbReference type="NCBI Taxonomy" id="1144680"/>
    <lineage>
        <taxon>Bacteria</taxon>
        <taxon>Pseudomonadati</taxon>
        <taxon>Verrucomicrobiota</taxon>
        <taxon>Verrucomicrobiia</taxon>
        <taxon>Verrucomicrobiales</taxon>
        <taxon>Verrucomicrobiaceae</taxon>
        <taxon>Luteolibacter</taxon>
    </lineage>
</organism>
<name>A0A934R545_9BACT</name>
<sequence length="200" mass="21344">MKPASILVTAFTFLCLLSAAAADFTEVPDSASPDGGYAARTEPPANVEDGRDGLVLYRKMTGAAVARIPLGGYAGHPGDADPANLRLLWAPDSKHFALMFRGTKTSWTTTVYAMNAGKPVEVKLAGATSKSLELLSASQTNRVSRETPVKWIDNGRLLLRASGDTLVGDKLMWYEIDMTCSLEGGKMTDAKVVTLKPHDG</sequence>
<comment type="caution">
    <text evidence="2">The sequence shown here is derived from an EMBL/GenBank/DDBJ whole genome shotgun (WGS) entry which is preliminary data.</text>
</comment>
<gene>
    <name evidence="2" type="ORF">JIN84_08435</name>
</gene>
<evidence type="ECO:0000256" key="1">
    <source>
        <dbReference type="SAM" id="SignalP"/>
    </source>
</evidence>
<reference evidence="2" key="1">
    <citation type="submission" date="2021-01" db="EMBL/GenBank/DDBJ databases">
        <title>Modified the classification status of verrucomicrobia.</title>
        <authorList>
            <person name="Feng X."/>
        </authorList>
    </citation>
    <scope>NUCLEOTIDE SEQUENCE</scope>
    <source>
        <strain evidence="2">JCM 18052</strain>
    </source>
</reference>
<protein>
    <submittedName>
        <fullName evidence="2">Uncharacterized protein</fullName>
    </submittedName>
</protein>